<comment type="caution">
    <text evidence="9">The sequence shown here is derived from an EMBL/GenBank/DDBJ whole genome shotgun (WGS) entry which is preliminary data.</text>
</comment>
<feature type="transmembrane region" description="Helical" evidence="7">
    <location>
        <begin position="219"/>
        <end position="236"/>
    </location>
</feature>
<feature type="transmembrane region" description="Helical" evidence="7">
    <location>
        <begin position="369"/>
        <end position="394"/>
    </location>
</feature>
<dbReference type="AlphaFoldDB" id="A0A8H7RYX7"/>
<dbReference type="GO" id="GO:0012505">
    <property type="term" value="C:endomembrane system"/>
    <property type="evidence" value="ECO:0007669"/>
    <property type="project" value="UniProtKB-SubCell"/>
</dbReference>
<dbReference type="PROSITE" id="PS50850">
    <property type="entry name" value="MFS"/>
    <property type="match status" value="1"/>
</dbReference>
<feature type="region of interest" description="Disordered" evidence="6">
    <location>
        <begin position="1"/>
        <end position="26"/>
    </location>
</feature>
<dbReference type="PANTHER" id="PTHR23501:SF191">
    <property type="entry name" value="VACUOLAR BASIC AMINO ACID TRANSPORTER 4"/>
    <property type="match status" value="1"/>
</dbReference>
<evidence type="ECO:0000313" key="10">
    <source>
        <dbReference type="Proteomes" id="UP000646827"/>
    </source>
</evidence>
<dbReference type="Pfam" id="PF07690">
    <property type="entry name" value="MFS_1"/>
    <property type="match status" value="1"/>
</dbReference>
<feature type="compositionally biased region" description="Acidic residues" evidence="6">
    <location>
        <begin position="17"/>
        <end position="26"/>
    </location>
</feature>
<dbReference type="OrthoDB" id="4139357at2759"/>
<sequence length="546" mass="60823">NFQQGDTEIPNNGFESNDNEQEEEVEDGTIQYKSRLGSLSFTTLIICYATSFSQLLVSRVIAGLGGGGSTVMILTVLHDLLPPRKRSQYQSYTYTAQMLGLVCGSPVGGFITEYFGWRICFKINIIPFFIVLYIFAFRLPNYDPPGNDHTPTTKKRQFTPIIREQQQQMTRNNEGKDSIFKKLYSIDFLGAILLGAANTTFTTGITLGGNTRSWTDPFILSMLGMSAIFFLIFGLYEMLGAAYPLVSRLVISSRNIISLCVGNHLWGLGTSVSFYVLPQLFMVRRRRKNNNLCCFVLMNVYKKGVFGMNSTRAGLSIMVESLSISFASLCTGRYLRHQPHYRNFVLSTTVVYTLAIAVLSMWTSSGFPFVLGIICIIIEGCMSGAFVLSTLLAVGTEIPREDVSIVSSLAVMCRLMGYMNGVAIASAILQGTLKIYLYQHIQGDDIEQLLEFIRTSIRKVPTLSPKIQHIVTDGLSLAIQRTFWFAIACTLATFLILFFFMEDNLLWSSASSSITTADNNGNNKNDHNTNNVPIINNKKIPEINCP</sequence>
<dbReference type="PANTHER" id="PTHR23501">
    <property type="entry name" value="MAJOR FACILITATOR SUPERFAMILY"/>
    <property type="match status" value="1"/>
</dbReference>
<feature type="non-terminal residue" evidence="9">
    <location>
        <position position="1"/>
    </location>
</feature>
<dbReference type="Gene3D" id="1.20.1250.20">
    <property type="entry name" value="MFS general substrate transporter like domains"/>
    <property type="match status" value="2"/>
</dbReference>
<feature type="transmembrane region" description="Helical" evidence="7">
    <location>
        <begin position="119"/>
        <end position="139"/>
    </location>
</feature>
<organism evidence="9 10">
    <name type="scientific">Circinella minor</name>
    <dbReference type="NCBI Taxonomy" id="1195481"/>
    <lineage>
        <taxon>Eukaryota</taxon>
        <taxon>Fungi</taxon>
        <taxon>Fungi incertae sedis</taxon>
        <taxon>Mucoromycota</taxon>
        <taxon>Mucoromycotina</taxon>
        <taxon>Mucoromycetes</taxon>
        <taxon>Mucorales</taxon>
        <taxon>Lichtheimiaceae</taxon>
        <taxon>Circinella</taxon>
    </lineage>
</organism>
<dbReference type="InterPro" id="IPR036259">
    <property type="entry name" value="MFS_trans_sf"/>
</dbReference>
<evidence type="ECO:0000256" key="2">
    <source>
        <dbReference type="ARBA" id="ARBA00022448"/>
    </source>
</evidence>
<feature type="transmembrane region" description="Helical" evidence="7">
    <location>
        <begin position="188"/>
        <end position="207"/>
    </location>
</feature>
<dbReference type="Proteomes" id="UP000646827">
    <property type="component" value="Unassembled WGS sequence"/>
</dbReference>
<evidence type="ECO:0000256" key="4">
    <source>
        <dbReference type="ARBA" id="ARBA00022989"/>
    </source>
</evidence>
<dbReference type="GO" id="GO:0015174">
    <property type="term" value="F:basic amino acid transmembrane transporter activity"/>
    <property type="evidence" value="ECO:0007669"/>
    <property type="project" value="TreeGrafter"/>
</dbReference>
<proteinExistence type="predicted"/>
<feature type="transmembrane region" description="Helical" evidence="7">
    <location>
        <begin position="483"/>
        <end position="501"/>
    </location>
</feature>
<keyword evidence="3 7" id="KW-0812">Transmembrane</keyword>
<feature type="transmembrane region" description="Helical" evidence="7">
    <location>
        <begin position="343"/>
        <end position="363"/>
    </location>
</feature>
<feature type="transmembrane region" description="Helical" evidence="7">
    <location>
        <begin position="256"/>
        <end position="277"/>
    </location>
</feature>
<evidence type="ECO:0000256" key="5">
    <source>
        <dbReference type="ARBA" id="ARBA00023136"/>
    </source>
</evidence>
<feature type="transmembrane region" description="Helical" evidence="7">
    <location>
        <begin position="406"/>
        <end position="429"/>
    </location>
</feature>
<feature type="compositionally biased region" description="Polar residues" evidence="6">
    <location>
        <begin position="1"/>
        <end position="14"/>
    </location>
</feature>
<dbReference type="EMBL" id="JAEPRB010000212">
    <property type="protein sequence ID" value="KAG2218742.1"/>
    <property type="molecule type" value="Genomic_DNA"/>
</dbReference>
<keyword evidence="2" id="KW-0813">Transport</keyword>
<dbReference type="GO" id="GO:0000329">
    <property type="term" value="C:fungal-type vacuole membrane"/>
    <property type="evidence" value="ECO:0007669"/>
    <property type="project" value="TreeGrafter"/>
</dbReference>
<name>A0A8H7RYX7_9FUNG</name>
<protein>
    <recommendedName>
        <fullName evidence="8">Major facilitator superfamily (MFS) profile domain-containing protein</fullName>
    </recommendedName>
</protein>
<evidence type="ECO:0000259" key="8">
    <source>
        <dbReference type="PROSITE" id="PS50850"/>
    </source>
</evidence>
<accession>A0A8H7RYX7</accession>
<feature type="domain" description="Major facilitator superfamily (MFS) profile" evidence="8">
    <location>
        <begin position="1"/>
        <end position="505"/>
    </location>
</feature>
<evidence type="ECO:0000256" key="7">
    <source>
        <dbReference type="SAM" id="Phobius"/>
    </source>
</evidence>
<keyword evidence="10" id="KW-1185">Reference proteome</keyword>
<dbReference type="InterPro" id="IPR011701">
    <property type="entry name" value="MFS"/>
</dbReference>
<feature type="transmembrane region" description="Helical" evidence="7">
    <location>
        <begin position="61"/>
        <end position="81"/>
    </location>
</feature>
<dbReference type="SUPFAM" id="SSF103473">
    <property type="entry name" value="MFS general substrate transporter"/>
    <property type="match status" value="1"/>
</dbReference>
<evidence type="ECO:0000256" key="6">
    <source>
        <dbReference type="SAM" id="MobiDB-lite"/>
    </source>
</evidence>
<evidence type="ECO:0000256" key="1">
    <source>
        <dbReference type="ARBA" id="ARBA00004127"/>
    </source>
</evidence>
<gene>
    <name evidence="9" type="ORF">INT45_003060</name>
</gene>
<evidence type="ECO:0000256" key="3">
    <source>
        <dbReference type="ARBA" id="ARBA00022692"/>
    </source>
</evidence>
<dbReference type="InterPro" id="IPR020846">
    <property type="entry name" value="MFS_dom"/>
</dbReference>
<comment type="subcellular location">
    <subcellularLocation>
        <location evidence="1">Endomembrane system</location>
        <topology evidence="1">Multi-pass membrane protein</topology>
    </subcellularLocation>
</comment>
<keyword evidence="4 7" id="KW-1133">Transmembrane helix</keyword>
<keyword evidence="5 7" id="KW-0472">Membrane</keyword>
<reference evidence="9 10" key="1">
    <citation type="submission" date="2020-12" db="EMBL/GenBank/DDBJ databases">
        <title>Metabolic potential, ecology and presence of endohyphal bacteria is reflected in genomic diversity of Mucoromycotina.</title>
        <authorList>
            <person name="Muszewska A."/>
            <person name="Okrasinska A."/>
            <person name="Steczkiewicz K."/>
            <person name="Drgas O."/>
            <person name="Orlowska M."/>
            <person name="Perlinska-Lenart U."/>
            <person name="Aleksandrzak-Piekarczyk T."/>
            <person name="Szatraj K."/>
            <person name="Zielenkiewicz U."/>
            <person name="Pilsyk S."/>
            <person name="Malc E."/>
            <person name="Mieczkowski P."/>
            <person name="Kruszewska J.S."/>
            <person name="Biernat P."/>
            <person name="Pawlowska J."/>
        </authorList>
    </citation>
    <scope>NUCLEOTIDE SEQUENCE [LARGE SCALE GENOMIC DNA]</scope>
    <source>
        <strain evidence="9 10">CBS 142.35</strain>
    </source>
</reference>
<evidence type="ECO:0000313" key="9">
    <source>
        <dbReference type="EMBL" id="KAG2218742.1"/>
    </source>
</evidence>